<reference evidence="1" key="1">
    <citation type="submission" date="2022-04" db="EMBL/GenBank/DDBJ databases">
        <title>Jade perch genome.</title>
        <authorList>
            <person name="Chao B."/>
        </authorList>
    </citation>
    <scope>NUCLEOTIDE SEQUENCE</scope>
    <source>
        <strain evidence="1">CB-2022</strain>
    </source>
</reference>
<sequence>MVLKALEKSKKRILTVPLPLSRWEWARWSSRVPVLGEQYHGSIVYTRDQQMALRRSGGMGEKHEIPKKLRKKYRGCRAGKTTDWLPTVSPLHCDGE</sequence>
<evidence type="ECO:0000313" key="2">
    <source>
        <dbReference type="Proteomes" id="UP000831701"/>
    </source>
</evidence>
<accession>A0ACB8X671</accession>
<dbReference type="Proteomes" id="UP000831701">
    <property type="component" value="Chromosome 2"/>
</dbReference>
<dbReference type="EMBL" id="CM041532">
    <property type="protein sequence ID" value="KAI3375570.1"/>
    <property type="molecule type" value="Genomic_DNA"/>
</dbReference>
<comment type="caution">
    <text evidence="1">The sequence shown here is derived from an EMBL/GenBank/DDBJ whole genome shotgun (WGS) entry which is preliminary data.</text>
</comment>
<keyword evidence="2" id="KW-1185">Reference proteome</keyword>
<gene>
    <name evidence="1" type="ORF">L3Q82_003707</name>
</gene>
<protein>
    <submittedName>
        <fullName evidence="1">Uncharacterized protein</fullName>
    </submittedName>
</protein>
<name>A0ACB8X671_9TELE</name>
<evidence type="ECO:0000313" key="1">
    <source>
        <dbReference type="EMBL" id="KAI3375570.1"/>
    </source>
</evidence>
<proteinExistence type="predicted"/>
<organism evidence="1 2">
    <name type="scientific">Scortum barcoo</name>
    <name type="common">barcoo grunter</name>
    <dbReference type="NCBI Taxonomy" id="214431"/>
    <lineage>
        <taxon>Eukaryota</taxon>
        <taxon>Metazoa</taxon>
        <taxon>Chordata</taxon>
        <taxon>Craniata</taxon>
        <taxon>Vertebrata</taxon>
        <taxon>Euteleostomi</taxon>
        <taxon>Actinopterygii</taxon>
        <taxon>Neopterygii</taxon>
        <taxon>Teleostei</taxon>
        <taxon>Neoteleostei</taxon>
        <taxon>Acanthomorphata</taxon>
        <taxon>Eupercaria</taxon>
        <taxon>Centrarchiformes</taxon>
        <taxon>Terapontoidei</taxon>
        <taxon>Terapontidae</taxon>
        <taxon>Scortum</taxon>
    </lineage>
</organism>